<dbReference type="eggNOG" id="COG0312">
    <property type="taxonomic scope" value="Bacteria"/>
</dbReference>
<dbReference type="AlphaFoldDB" id="A0A143BI25"/>
<dbReference type="EMBL" id="CP011454">
    <property type="protein sequence ID" value="AMW04669.1"/>
    <property type="molecule type" value="Genomic_DNA"/>
</dbReference>
<dbReference type="STRING" id="1379270.GEMMAAP_07065"/>
<dbReference type="InterPro" id="IPR035068">
    <property type="entry name" value="TldD/PmbA_N"/>
</dbReference>
<evidence type="ECO:0000313" key="8">
    <source>
        <dbReference type="EMBL" id="AMW04669.1"/>
    </source>
</evidence>
<dbReference type="InterPro" id="IPR019546">
    <property type="entry name" value="TAT_signal_bac_arc"/>
</dbReference>
<dbReference type="OrthoDB" id="9803213at2"/>
<dbReference type="PROSITE" id="PS51318">
    <property type="entry name" value="TAT"/>
    <property type="match status" value="1"/>
</dbReference>
<evidence type="ECO:0000256" key="2">
    <source>
        <dbReference type="ARBA" id="ARBA00022670"/>
    </source>
</evidence>
<keyword evidence="4" id="KW-0482">Metalloprotease</keyword>
<dbReference type="GO" id="GO:0006508">
    <property type="term" value="P:proteolysis"/>
    <property type="evidence" value="ECO:0007669"/>
    <property type="project" value="UniProtKB-KW"/>
</dbReference>
<comment type="similarity">
    <text evidence="1">Belongs to the peptidase U62 family.</text>
</comment>
<dbReference type="Gene3D" id="3.30.2290.10">
    <property type="entry name" value="PmbA/TldD superfamily"/>
    <property type="match status" value="1"/>
</dbReference>
<protein>
    <recommendedName>
        <fullName evidence="10">TldD protein</fullName>
    </recommendedName>
</protein>
<reference evidence="8 9" key="1">
    <citation type="journal article" date="2014" name="Proc. Natl. Acad. Sci. U.S.A.">
        <title>Functional type 2 photosynthetic reaction centers found in the rare bacterial phylum Gemmatimonadetes.</title>
        <authorList>
            <person name="Zeng Y."/>
            <person name="Feng F."/>
            <person name="Medova H."/>
            <person name="Dean J."/>
            <person name="Koblizek M."/>
        </authorList>
    </citation>
    <scope>NUCLEOTIDE SEQUENCE [LARGE SCALE GENOMIC DNA]</scope>
    <source>
        <strain evidence="8 9">AP64</strain>
    </source>
</reference>
<dbReference type="InterPro" id="IPR006311">
    <property type="entry name" value="TAT_signal"/>
</dbReference>
<keyword evidence="3" id="KW-0378">Hydrolase</keyword>
<accession>A0A143BI25</accession>
<dbReference type="KEGG" id="gph:GEMMAAP_07065"/>
<dbReference type="Pfam" id="PF19290">
    <property type="entry name" value="PmbA_TldD_2nd"/>
    <property type="match status" value="1"/>
</dbReference>
<sequence>MTSRRDFLATGGAALGALAVGPRLLEAMPGAPALPALYTDAATRELMMEALDAAKRAGATWADVRISRNRNNSVQAREKQVTDVVDTDTMGCGVRVLVDGCWGFAATQELSKAGVGSTAQEAVAIAKANRIARDRRVELAPAPAQVDKTWRSAYTVDPFTIAVEEKADLLLRANAAALTVPTVRFVNSGLSFVKEERNYANTDGTVTTQDYVRSWVTMSCTAVSPDRTGSAVRGPEVVQPAGRGWEYVLEADIVNNAKVWAGEAAEKLTAKAVEPGRYDLILHPSQLFLTIHESVAHATELDRAMGYEANYAGTSFVAPPEKVLGSLKFGSPIMQVIGNRSEPGALATIGYDDDGVVPDEFHIIKDGIFVDYQTNREQAPWLREYYAKTGKPVRSHGCSYAQSWADVAFLRMPNVSLQPGPKDIGWDDLIAATDKGIAMIGRASYSIDQQRYNAQFGAQLCYEIRKGKIVGQVKDAAYQMRTPDFWNTLDMLGGQKSYMHGGTFNDGKGQPGQSNAVSHGCPPARFKNANIINTGRAL</sequence>
<evidence type="ECO:0008006" key="10">
    <source>
        <dbReference type="Google" id="ProtNLM"/>
    </source>
</evidence>
<dbReference type="RefSeq" id="WP_043581356.1">
    <property type="nucleotide sequence ID" value="NZ_CP011454.1"/>
</dbReference>
<organism evidence="8 9">
    <name type="scientific">Gemmatimonas phototrophica</name>
    <dbReference type="NCBI Taxonomy" id="1379270"/>
    <lineage>
        <taxon>Bacteria</taxon>
        <taxon>Pseudomonadati</taxon>
        <taxon>Gemmatimonadota</taxon>
        <taxon>Gemmatimonadia</taxon>
        <taxon>Gemmatimonadales</taxon>
        <taxon>Gemmatimonadaceae</taxon>
        <taxon>Gemmatimonas</taxon>
    </lineage>
</organism>
<dbReference type="InterPro" id="IPR002510">
    <property type="entry name" value="Metalloprtase-TldD/E_N"/>
</dbReference>
<evidence type="ECO:0000256" key="3">
    <source>
        <dbReference type="ARBA" id="ARBA00022801"/>
    </source>
</evidence>
<dbReference type="Proteomes" id="UP000076404">
    <property type="component" value="Chromosome"/>
</dbReference>
<keyword evidence="9" id="KW-1185">Reference proteome</keyword>
<evidence type="ECO:0000256" key="1">
    <source>
        <dbReference type="ARBA" id="ARBA00005836"/>
    </source>
</evidence>
<dbReference type="SUPFAM" id="SSF111283">
    <property type="entry name" value="Putative modulator of DNA gyrase, PmbA/TldD"/>
    <property type="match status" value="1"/>
</dbReference>
<feature type="domain" description="Metalloprotease TldD/E N-terminal" evidence="5">
    <location>
        <begin position="62"/>
        <end position="126"/>
    </location>
</feature>
<dbReference type="Pfam" id="PF01523">
    <property type="entry name" value="PmbA_TldD_1st"/>
    <property type="match status" value="1"/>
</dbReference>
<evidence type="ECO:0000259" key="7">
    <source>
        <dbReference type="Pfam" id="PF19290"/>
    </source>
</evidence>
<dbReference type="FunFam" id="3.30.2290.10:FF:000003">
    <property type="entry name" value="Zinc-dependent protease, TldD/PmbA family"/>
    <property type="match status" value="1"/>
</dbReference>
<reference evidence="8 9" key="2">
    <citation type="journal article" date="2016" name="Environ. Microbiol. Rep.">
        <title>Metagenomic evidence for the presence of phototrophic Gemmatimonadetes bacteria in diverse environments.</title>
        <authorList>
            <person name="Zeng Y."/>
            <person name="Baumbach J."/>
            <person name="Barbosa E.G."/>
            <person name="Azevedo V."/>
            <person name="Zhang C."/>
            <person name="Koblizek M."/>
        </authorList>
    </citation>
    <scope>NUCLEOTIDE SEQUENCE [LARGE SCALE GENOMIC DNA]</scope>
    <source>
        <strain evidence="8 9">AP64</strain>
    </source>
</reference>
<dbReference type="NCBIfam" id="TIGR01409">
    <property type="entry name" value="TAT_signal_seq"/>
    <property type="match status" value="1"/>
</dbReference>
<feature type="domain" description="Metalloprotease TldD/E central" evidence="7">
    <location>
        <begin position="158"/>
        <end position="269"/>
    </location>
</feature>
<dbReference type="InterPro" id="IPR045569">
    <property type="entry name" value="Metalloprtase-TldD/E_C"/>
</dbReference>
<feature type="domain" description="Metalloprotease TldD/E C-terminal" evidence="6">
    <location>
        <begin position="275"/>
        <end position="531"/>
    </location>
</feature>
<dbReference type="PANTHER" id="PTHR30624:SF10">
    <property type="entry name" value="CONSERVED PROTEIN"/>
    <property type="match status" value="1"/>
</dbReference>
<keyword evidence="2" id="KW-0645">Protease</keyword>
<dbReference type="InterPro" id="IPR045570">
    <property type="entry name" value="Metalloprtase-TldD/E_cen_dom"/>
</dbReference>
<proteinExistence type="inferred from homology"/>
<dbReference type="GO" id="GO:0008237">
    <property type="term" value="F:metallopeptidase activity"/>
    <property type="evidence" value="ECO:0007669"/>
    <property type="project" value="UniProtKB-KW"/>
</dbReference>
<gene>
    <name evidence="8" type="ORF">GEMMAAP_07065</name>
</gene>
<evidence type="ECO:0000313" key="9">
    <source>
        <dbReference type="Proteomes" id="UP000076404"/>
    </source>
</evidence>
<evidence type="ECO:0000259" key="6">
    <source>
        <dbReference type="Pfam" id="PF19289"/>
    </source>
</evidence>
<dbReference type="InterPro" id="IPR051463">
    <property type="entry name" value="Peptidase_U62_metallo"/>
</dbReference>
<dbReference type="Pfam" id="PF19289">
    <property type="entry name" value="PmbA_TldD_3rd"/>
    <property type="match status" value="1"/>
</dbReference>
<dbReference type="GO" id="GO:0005829">
    <property type="term" value="C:cytosol"/>
    <property type="evidence" value="ECO:0007669"/>
    <property type="project" value="TreeGrafter"/>
</dbReference>
<evidence type="ECO:0000256" key="4">
    <source>
        <dbReference type="ARBA" id="ARBA00023049"/>
    </source>
</evidence>
<dbReference type="InterPro" id="IPR036059">
    <property type="entry name" value="TldD/PmbA_sf"/>
</dbReference>
<name>A0A143BI25_9BACT</name>
<dbReference type="PANTHER" id="PTHR30624">
    <property type="entry name" value="UNCHARACTERIZED PROTEIN TLDD AND PMBA"/>
    <property type="match status" value="1"/>
</dbReference>
<evidence type="ECO:0000259" key="5">
    <source>
        <dbReference type="Pfam" id="PF01523"/>
    </source>
</evidence>